<keyword evidence="6" id="KW-0406">Ion transport</keyword>
<keyword evidence="2" id="KW-0813">Transport</keyword>
<evidence type="ECO:0000256" key="7">
    <source>
        <dbReference type="ARBA" id="ARBA00023136"/>
    </source>
</evidence>
<comment type="caution">
    <text evidence="8">The sequence shown here is derived from an EMBL/GenBank/DDBJ whole genome shotgun (WGS) entry which is preliminary data.</text>
</comment>
<dbReference type="PANTHER" id="PTHR33281:SF19">
    <property type="entry name" value="VOLTAGE-DEPENDENT ANION CHANNEL-FORMING PROTEIN YNEE"/>
    <property type="match status" value="1"/>
</dbReference>
<dbReference type="AlphaFoldDB" id="A0A5J4YS95"/>
<organism evidence="8 9">
    <name type="scientific">Porphyridium purpureum</name>
    <name type="common">Red alga</name>
    <name type="synonym">Porphyridium cruentum</name>
    <dbReference type="NCBI Taxonomy" id="35688"/>
    <lineage>
        <taxon>Eukaryota</taxon>
        <taxon>Rhodophyta</taxon>
        <taxon>Bangiophyceae</taxon>
        <taxon>Porphyridiales</taxon>
        <taxon>Porphyridiaceae</taxon>
        <taxon>Porphyridium</taxon>
    </lineage>
</organism>
<dbReference type="InterPro" id="IPR044669">
    <property type="entry name" value="YneE/VCCN1/2-like"/>
</dbReference>
<evidence type="ECO:0000256" key="5">
    <source>
        <dbReference type="ARBA" id="ARBA00022989"/>
    </source>
</evidence>
<protein>
    <submittedName>
        <fullName evidence="8">UPF0187 protein</fullName>
    </submittedName>
</protein>
<dbReference type="OMA" id="IQGHISE"/>
<keyword evidence="7" id="KW-0472">Membrane</keyword>
<keyword evidence="3" id="KW-1003">Cell membrane</keyword>
<accession>A0A5J4YS95</accession>
<name>A0A5J4YS95_PORPP</name>
<evidence type="ECO:0000256" key="1">
    <source>
        <dbReference type="ARBA" id="ARBA00004651"/>
    </source>
</evidence>
<gene>
    <name evidence="8" type="ORF">FVE85_4849</name>
</gene>
<evidence type="ECO:0000256" key="2">
    <source>
        <dbReference type="ARBA" id="ARBA00022448"/>
    </source>
</evidence>
<dbReference type="GO" id="GO:0005254">
    <property type="term" value="F:chloride channel activity"/>
    <property type="evidence" value="ECO:0007669"/>
    <property type="project" value="InterPro"/>
</dbReference>
<evidence type="ECO:0000256" key="4">
    <source>
        <dbReference type="ARBA" id="ARBA00022692"/>
    </source>
</evidence>
<evidence type="ECO:0000313" key="9">
    <source>
        <dbReference type="Proteomes" id="UP000324585"/>
    </source>
</evidence>
<dbReference type="PANTHER" id="PTHR33281">
    <property type="entry name" value="UPF0187 PROTEIN YNEE"/>
    <property type="match status" value="1"/>
</dbReference>
<dbReference type="OrthoDB" id="1368at2759"/>
<proteinExistence type="predicted"/>
<evidence type="ECO:0000313" key="8">
    <source>
        <dbReference type="EMBL" id="KAA8493712.1"/>
    </source>
</evidence>
<comment type="subcellular location">
    <subcellularLocation>
        <location evidence="1">Cell membrane</location>
        <topology evidence="1">Multi-pass membrane protein</topology>
    </subcellularLocation>
</comment>
<sequence length="432" mass="48570">MTAFVSAVTQVHPRTRHVRALEKESRCTVGAACSQRRTTTRQASDVRMALVREERYSPNYWVKALVTLPKSRILRCISSHVIANTAVAALVFGLYEGFPDCELWQLDPVPFMIMSGFMGNLLGFRTNSAYERFWEGCTVWGSVMNRTRTLAVGVFSWLGPESDAAEPEMAHKLIKLLAAFPMSLSKHLRGIEEPSPVICELVPAEDWQRYVVARNRPLFILRLFSRYVAEVYTKHRGVRAGNTSAEREILERGITDLMNDMGMCERIAKTPVPLVYGEWTSRIIALWCLIWPVILVRHVGVFVVPTTAFVAGGLFSVEVIRNLIEDPFWVNPSVPCVTLKLENFANELFGDLQDIRSQIGEDFFAKRLADGAKDDGALQTEVEHILLWRPESLLRLRENVVEEQGAVVEVGETGNTRIIRGDTDTSNGSVQA</sequence>
<reference evidence="9" key="1">
    <citation type="journal article" date="2019" name="Nat. Commun.">
        <title>Expansion of phycobilisome linker gene families in mesophilic red algae.</title>
        <authorList>
            <person name="Lee J."/>
            <person name="Kim D."/>
            <person name="Bhattacharya D."/>
            <person name="Yoon H.S."/>
        </authorList>
    </citation>
    <scope>NUCLEOTIDE SEQUENCE [LARGE SCALE GENOMIC DNA]</scope>
    <source>
        <strain evidence="9">CCMP 1328</strain>
    </source>
</reference>
<keyword evidence="5" id="KW-1133">Transmembrane helix</keyword>
<dbReference type="Pfam" id="PF25539">
    <property type="entry name" value="Bestrophin_2"/>
    <property type="match status" value="1"/>
</dbReference>
<dbReference type="EMBL" id="VRMN01000006">
    <property type="protein sequence ID" value="KAA8493712.1"/>
    <property type="molecule type" value="Genomic_DNA"/>
</dbReference>
<evidence type="ECO:0000256" key="3">
    <source>
        <dbReference type="ARBA" id="ARBA00022475"/>
    </source>
</evidence>
<dbReference type="GO" id="GO:0005886">
    <property type="term" value="C:plasma membrane"/>
    <property type="evidence" value="ECO:0007669"/>
    <property type="project" value="UniProtKB-SubCell"/>
</dbReference>
<evidence type="ECO:0000256" key="6">
    <source>
        <dbReference type="ARBA" id="ARBA00023065"/>
    </source>
</evidence>
<keyword evidence="9" id="KW-1185">Reference proteome</keyword>
<dbReference type="Proteomes" id="UP000324585">
    <property type="component" value="Unassembled WGS sequence"/>
</dbReference>
<keyword evidence="4" id="KW-0812">Transmembrane</keyword>